<evidence type="ECO:0000256" key="3">
    <source>
        <dbReference type="ARBA" id="ARBA00023082"/>
    </source>
</evidence>
<dbReference type="InterPro" id="IPR013324">
    <property type="entry name" value="RNA_pol_sigma_r3/r4-like"/>
</dbReference>
<dbReference type="Pfam" id="PF04542">
    <property type="entry name" value="Sigma70_r2"/>
    <property type="match status" value="1"/>
</dbReference>
<dbReference type="InterPro" id="IPR013325">
    <property type="entry name" value="RNA_pol_sigma_r2"/>
</dbReference>
<dbReference type="InterPro" id="IPR007627">
    <property type="entry name" value="RNA_pol_sigma70_r2"/>
</dbReference>
<feature type="domain" description="RNA polymerase sigma-70 region 4" evidence="8">
    <location>
        <begin position="127"/>
        <end position="175"/>
    </location>
</feature>
<dbReference type="InterPro" id="IPR036388">
    <property type="entry name" value="WH-like_DNA-bd_sf"/>
</dbReference>
<dbReference type="AlphaFoldDB" id="A0A0S4QXY9"/>
<dbReference type="Proteomes" id="UP000198802">
    <property type="component" value="Unassembled WGS sequence"/>
</dbReference>
<dbReference type="PROSITE" id="PS01063">
    <property type="entry name" value="SIGMA70_ECF"/>
    <property type="match status" value="1"/>
</dbReference>
<reference evidence="10" key="1">
    <citation type="submission" date="2015-11" db="EMBL/GenBank/DDBJ databases">
        <authorList>
            <person name="Varghese N."/>
        </authorList>
    </citation>
    <scope>NUCLEOTIDE SEQUENCE [LARGE SCALE GENOMIC DNA]</scope>
    <source>
        <strain evidence="10">DSM 45899</strain>
    </source>
</reference>
<gene>
    <name evidence="9" type="ORF">Ga0074812_14115</name>
</gene>
<evidence type="ECO:0000256" key="6">
    <source>
        <dbReference type="RuleBase" id="RU000716"/>
    </source>
</evidence>
<evidence type="ECO:0000313" key="9">
    <source>
        <dbReference type="EMBL" id="CUU60496.1"/>
    </source>
</evidence>
<keyword evidence="5 6" id="KW-0804">Transcription</keyword>
<evidence type="ECO:0000256" key="5">
    <source>
        <dbReference type="ARBA" id="ARBA00023163"/>
    </source>
</evidence>
<accession>A0A0S4QXY9</accession>
<protein>
    <recommendedName>
        <fullName evidence="6">RNA polymerase sigma factor</fullName>
    </recommendedName>
</protein>
<dbReference type="SUPFAM" id="SSF88659">
    <property type="entry name" value="Sigma3 and sigma4 domains of RNA polymerase sigma factors"/>
    <property type="match status" value="1"/>
</dbReference>
<dbReference type="NCBIfam" id="TIGR02937">
    <property type="entry name" value="sigma70-ECF"/>
    <property type="match status" value="1"/>
</dbReference>
<dbReference type="PANTHER" id="PTHR43133">
    <property type="entry name" value="RNA POLYMERASE ECF-TYPE SIGMA FACTO"/>
    <property type="match status" value="1"/>
</dbReference>
<evidence type="ECO:0000259" key="8">
    <source>
        <dbReference type="Pfam" id="PF04545"/>
    </source>
</evidence>
<evidence type="ECO:0000256" key="4">
    <source>
        <dbReference type="ARBA" id="ARBA00023125"/>
    </source>
</evidence>
<dbReference type="InterPro" id="IPR039425">
    <property type="entry name" value="RNA_pol_sigma-70-like"/>
</dbReference>
<name>A0A0S4QXY9_9ACTN</name>
<organism evidence="9 10">
    <name type="scientific">Parafrankia irregularis</name>
    <dbReference type="NCBI Taxonomy" id="795642"/>
    <lineage>
        <taxon>Bacteria</taxon>
        <taxon>Bacillati</taxon>
        <taxon>Actinomycetota</taxon>
        <taxon>Actinomycetes</taxon>
        <taxon>Frankiales</taxon>
        <taxon>Frankiaceae</taxon>
        <taxon>Parafrankia</taxon>
    </lineage>
</organism>
<dbReference type="GO" id="GO:0016987">
    <property type="term" value="F:sigma factor activity"/>
    <property type="evidence" value="ECO:0007669"/>
    <property type="project" value="UniProtKB-KW"/>
</dbReference>
<comment type="similarity">
    <text evidence="1 6">Belongs to the sigma-70 factor family. ECF subfamily.</text>
</comment>
<keyword evidence="2 6" id="KW-0805">Transcription regulation</keyword>
<keyword evidence="10" id="KW-1185">Reference proteome</keyword>
<evidence type="ECO:0000259" key="7">
    <source>
        <dbReference type="Pfam" id="PF04542"/>
    </source>
</evidence>
<keyword evidence="3 6" id="KW-0731">Sigma factor</keyword>
<evidence type="ECO:0000313" key="10">
    <source>
        <dbReference type="Proteomes" id="UP000198802"/>
    </source>
</evidence>
<dbReference type="GO" id="GO:0006352">
    <property type="term" value="P:DNA-templated transcription initiation"/>
    <property type="evidence" value="ECO:0007669"/>
    <property type="project" value="InterPro"/>
</dbReference>
<sequence length="186" mass="20853">MASPSGGTASPGREPAARFVRTLFDENSADLLRYVRRISPEDPGRAEDLVQETFLRAWRHRDGLAAHGSARAWLFRVARNLAVDWHRRQAARLGESEALGEDSARMTDPLAEDSLEAVLLRTDLVEALRTLSVAHREALVHLHLFDRTQWETASLLDVPLGTVKSRHHTAVRALRRALDQRGIDGR</sequence>
<dbReference type="InterPro" id="IPR014284">
    <property type="entry name" value="RNA_pol_sigma-70_dom"/>
</dbReference>
<dbReference type="EMBL" id="FAOZ01000041">
    <property type="protein sequence ID" value="CUU60496.1"/>
    <property type="molecule type" value="Genomic_DNA"/>
</dbReference>
<feature type="domain" description="RNA polymerase sigma-70 region 2" evidence="7">
    <location>
        <begin position="23"/>
        <end position="90"/>
    </location>
</feature>
<proteinExistence type="inferred from homology"/>
<dbReference type="InterPro" id="IPR000838">
    <property type="entry name" value="RNA_pol_sigma70_ECF_CS"/>
</dbReference>
<dbReference type="Gene3D" id="1.10.10.10">
    <property type="entry name" value="Winged helix-like DNA-binding domain superfamily/Winged helix DNA-binding domain"/>
    <property type="match status" value="1"/>
</dbReference>
<evidence type="ECO:0000256" key="1">
    <source>
        <dbReference type="ARBA" id="ARBA00010641"/>
    </source>
</evidence>
<keyword evidence="4 6" id="KW-0238">DNA-binding</keyword>
<dbReference type="InterPro" id="IPR007630">
    <property type="entry name" value="RNA_pol_sigma70_r4"/>
</dbReference>
<evidence type="ECO:0000256" key="2">
    <source>
        <dbReference type="ARBA" id="ARBA00023015"/>
    </source>
</evidence>
<dbReference type="RefSeq" id="WP_091285507.1">
    <property type="nucleotide sequence ID" value="NZ_FAOZ01000041.1"/>
</dbReference>
<dbReference type="Gene3D" id="1.10.1740.10">
    <property type="match status" value="1"/>
</dbReference>
<dbReference type="SUPFAM" id="SSF88946">
    <property type="entry name" value="Sigma2 domain of RNA polymerase sigma factors"/>
    <property type="match status" value="1"/>
</dbReference>
<dbReference type="GO" id="GO:0003677">
    <property type="term" value="F:DNA binding"/>
    <property type="evidence" value="ECO:0007669"/>
    <property type="project" value="UniProtKB-KW"/>
</dbReference>
<dbReference type="Pfam" id="PF04545">
    <property type="entry name" value="Sigma70_r4"/>
    <property type="match status" value="1"/>
</dbReference>
<dbReference type="PANTHER" id="PTHR43133:SF52">
    <property type="entry name" value="ECF RNA POLYMERASE SIGMA FACTOR SIGL"/>
    <property type="match status" value="1"/>
</dbReference>